<reference evidence="8 9" key="1">
    <citation type="journal article" date="2019" name="Plant Biotechnol. J.">
        <title>The red bayberry genome and genetic basis of sex determination.</title>
        <authorList>
            <person name="Jia H.M."/>
            <person name="Jia H.J."/>
            <person name="Cai Q.L."/>
            <person name="Wang Y."/>
            <person name="Zhao H.B."/>
            <person name="Yang W.F."/>
            <person name="Wang G.Y."/>
            <person name="Li Y.H."/>
            <person name="Zhan D.L."/>
            <person name="Shen Y.T."/>
            <person name="Niu Q.F."/>
            <person name="Chang L."/>
            <person name="Qiu J."/>
            <person name="Zhao L."/>
            <person name="Xie H.B."/>
            <person name="Fu W.Y."/>
            <person name="Jin J."/>
            <person name="Li X.W."/>
            <person name="Jiao Y."/>
            <person name="Zhou C.C."/>
            <person name="Tu T."/>
            <person name="Chai C.Y."/>
            <person name="Gao J.L."/>
            <person name="Fan L.J."/>
            <person name="van de Weg E."/>
            <person name="Wang J.Y."/>
            <person name="Gao Z.S."/>
        </authorList>
    </citation>
    <scope>NUCLEOTIDE SEQUENCE [LARGE SCALE GENOMIC DNA]</scope>
    <source>
        <tissue evidence="8">Leaves</tissue>
    </source>
</reference>
<proteinExistence type="predicted"/>
<dbReference type="EMBL" id="RXIC02000123">
    <property type="protein sequence ID" value="KAB1200817.1"/>
    <property type="molecule type" value="Genomic_DNA"/>
</dbReference>
<comment type="pathway">
    <text evidence="1">Protein modification; protein ubiquitination.</text>
</comment>
<sequence length="130" mass="14328">MPVSTRTNERKKRVGPQRCLEGAFSGKSTFVRERSTGGRVLRSQRNVMSCPSCSTDVSDFLQNPQVNRELMDVIESLKSKTEVKGRTGALLRNQVKKLVLQGKCADLSSTRSVNNSENPDVIGVDDSDVI</sequence>
<feature type="compositionally biased region" description="Polar residues" evidence="7">
    <location>
        <begin position="109"/>
        <end position="118"/>
    </location>
</feature>
<evidence type="ECO:0000313" key="9">
    <source>
        <dbReference type="Proteomes" id="UP000516437"/>
    </source>
</evidence>
<dbReference type="GO" id="GO:0044027">
    <property type="term" value="P:negative regulation of gene expression via chromosomal CpG island methylation"/>
    <property type="evidence" value="ECO:0007669"/>
    <property type="project" value="TreeGrafter"/>
</dbReference>
<dbReference type="GO" id="GO:0008270">
    <property type="term" value="F:zinc ion binding"/>
    <property type="evidence" value="ECO:0007669"/>
    <property type="project" value="UniProtKB-KW"/>
</dbReference>
<evidence type="ECO:0000256" key="6">
    <source>
        <dbReference type="ARBA" id="ARBA00022833"/>
    </source>
</evidence>
<dbReference type="PANTHER" id="PTHR14140:SF46">
    <property type="entry name" value="E3 UBIQUITIN-PROTEIN LIGASE ORTHRUS 1-RELATED"/>
    <property type="match status" value="1"/>
</dbReference>
<keyword evidence="5" id="KW-0833">Ubl conjugation pathway</keyword>
<evidence type="ECO:0000256" key="1">
    <source>
        <dbReference type="ARBA" id="ARBA00004906"/>
    </source>
</evidence>
<dbReference type="AlphaFoldDB" id="A0A6A1ULZ8"/>
<keyword evidence="3" id="KW-0479">Metal-binding</keyword>
<feature type="region of interest" description="Disordered" evidence="7">
    <location>
        <begin position="109"/>
        <end position="130"/>
    </location>
</feature>
<accession>A0A6A1ULZ8</accession>
<dbReference type="InterPro" id="IPR045134">
    <property type="entry name" value="UHRF1/2-like"/>
</dbReference>
<evidence type="ECO:0000256" key="3">
    <source>
        <dbReference type="ARBA" id="ARBA00022723"/>
    </source>
</evidence>
<evidence type="ECO:0000313" key="8">
    <source>
        <dbReference type="EMBL" id="KAB1200817.1"/>
    </source>
</evidence>
<protein>
    <submittedName>
        <fullName evidence="8">E3 ubiquitin-protein ligase ORTHRUS 2</fullName>
    </submittedName>
</protein>
<dbReference type="Proteomes" id="UP000516437">
    <property type="component" value="Unassembled WGS sequence"/>
</dbReference>
<gene>
    <name evidence="8" type="ORF">CJ030_MR0G006226</name>
</gene>
<evidence type="ECO:0000256" key="5">
    <source>
        <dbReference type="ARBA" id="ARBA00022786"/>
    </source>
</evidence>
<keyword evidence="2" id="KW-0808">Transferase</keyword>
<name>A0A6A1ULZ8_9ROSI</name>
<keyword evidence="6" id="KW-0862">Zinc</keyword>
<comment type="caution">
    <text evidence="8">The sequence shown here is derived from an EMBL/GenBank/DDBJ whole genome shotgun (WGS) entry which is preliminary data.</text>
</comment>
<evidence type="ECO:0000256" key="7">
    <source>
        <dbReference type="SAM" id="MobiDB-lite"/>
    </source>
</evidence>
<dbReference type="GO" id="GO:0016567">
    <property type="term" value="P:protein ubiquitination"/>
    <property type="evidence" value="ECO:0007669"/>
    <property type="project" value="TreeGrafter"/>
</dbReference>
<evidence type="ECO:0000256" key="4">
    <source>
        <dbReference type="ARBA" id="ARBA00022771"/>
    </source>
</evidence>
<organism evidence="8 9">
    <name type="scientific">Morella rubra</name>
    <name type="common">Chinese bayberry</name>
    <dbReference type="NCBI Taxonomy" id="262757"/>
    <lineage>
        <taxon>Eukaryota</taxon>
        <taxon>Viridiplantae</taxon>
        <taxon>Streptophyta</taxon>
        <taxon>Embryophyta</taxon>
        <taxon>Tracheophyta</taxon>
        <taxon>Spermatophyta</taxon>
        <taxon>Magnoliopsida</taxon>
        <taxon>eudicotyledons</taxon>
        <taxon>Gunneridae</taxon>
        <taxon>Pentapetalae</taxon>
        <taxon>rosids</taxon>
        <taxon>fabids</taxon>
        <taxon>Fagales</taxon>
        <taxon>Myricaceae</taxon>
        <taxon>Morella</taxon>
    </lineage>
</organism>
<dbReference type="PANTHER" id="PTHR14140">
    <property type="entry name" value="E3 UBIQUITIN-PROTEIN LIGASE UHRF-RELATED"/>
    <property type="match status" value="1"/>
</dbReference>
<dbReference type="GO" id="GO:0061630">
    <property type="term" value="F:ubiquitin protein ligase activity"/>
    <property type="evidence" value="ECO:0007669"/>
    <property type="project" value="TreeGrafter"/>
</dbReference>
<keyword evidence="4" id="KW-0863">Zinc-finger</keyword>
<dbReference type="OrthoDB" id="1738677at2759"/>
<keyword evidence="9" id="KW-1185">Reference proteome</keyword>
<evidence type="ECO:0000256" key="2">
    <source>
        <dbReference type="ARBA" id="ARBA00022679"/>
    </source>
</evidence>